<dbReference type="PROSITE" id="PS00893">
    <property type="entry name" value="NUDIX_BOX"/>
    <property type="match status" value="1"/>
</dbReference>
<dbReference type="PROSITE" id="PS51462">
    <property type="entry name" value="NUDIX"/>
    <property type="match status" value="1"/>
</dbReference>
<dbReference type="eggNOG" id="COG0494">
    <property type="taxonomic scope" value="Bacteria"/>
</dbReference>
<dbReference type="InterPro" id="IPR000086">
    <property type="entry name" value="NUDIX_hydrolase_dom"/>
</dbReference>
<evidence type="ECO:0000256" key="1">
    <source>
        <dbReference type="ARBA" id="ARBA00005582"/>
    </source>
</evidence>
<name>A0A0A5G240_9BACI</name>
<dbReference type="OrthoDB" id="9787880at2"/>
<dbReference type="Proteomes" id="UP000030401">
    <property type="component" value="Unassembled WGS sequence"/>
</dbReference>
<evidence type="ECO:0000256" key="2">
    <source>
        <dbReference type="ARBA" id="ARBA00022801"/>
    </source>
</evidence>
<dbReference type="AlphaFoldDB" id="A0A0A5G240"/>
<dbReference type="SUPFAM" id="SSF55811">
    <property type="entry name" value="Nudix"/>
    <property type="match status" value="1"/>
</dbReference>
<dbReference type="STRING" id="1385512.N784_05875"/>
<keyword evidence="6" id="KW-1185">Reference proteome</keyword>
<dbReference type="EMBL" id="AVPG01000016">
    <property type="protein sequence ID" value="KGX86089.1"/>
    <property type="molecule type" value="Genomic_DNA"/>
</dbReference>
<dbReference type="GO" id="GO:0016787">
    <property type="term" value="F:hydrolase activity"/>
    <property type="evidence" value="ECO:0007669"/>
    <property type="project" value="UniProtKB-KW"/>
</dbReference>
<sequence length="187" mass="22077">MKQGLRATWQHQLEQYMMHYPKEESQLGQLMKERAAEGDLFDRKRLPGHITGSGFILDEEHMLLIYHPFLKMWIQPGGHVEAGESPLEAAIREVKEETGIDVHLHPWHDRYPIPYDIDIHEIPANEKKGEPAHYHYDFRFLFQPQKNQAGNLCQTCDREDIQMEWLPLNEVKKTDLRFVVEKVKPIK</sequence>
<organism evidence="5 6">
    <name type="scientific">Pontibacillus litoralis JSM 072002</name>
    <dbReference type="NCBI Taxonomy" id="1385512"/>
    <lineage>
        <taxon>Bacteria</taxon>
        <taxon>Bacillati</taxon>
        <taxon>Bacillota</taxon>
        <taxon>Bacilli</taxon>
        <taxon>Bacillales</taxon>
        <taxon>Bacillaceae</taxon>
        <taxon>Pontibacillus</taxon>
    </lineage>
</organism>
<reference evidence="5 6" key="1">
    <citation type="submission" date="2013-08" db="EMBL/GenBank/DDBJ databases">
        <authorList>
            <person name="Huang J."/>
            <person name="Wang G."/>
        </authorList>
    </citation>
    <scope>NUCLEOTIDE SEQUENCE [LARGE SCALE GENOMIC DNA]</scope>
    <source>
        <strain evidence="5 6">JSM 072002</strain>
    </source>
</reference>
<comment type="similarity">
    <text evidence="1 3">Belongs to the Nudix hydrolase family.</text>
</comment>
<dbReference type="RefSeq" id="WP_036834769.1">
    <property type="nucleotide sequence ID" value="NZ_AVPG01000016.1"/>
</dbReference>
<gene>
    <name evidence="5" type="ORF">N784_05875</name>
</gene>
<evidence type="ECO:0000259" key="4">
    <source>
        <dbReference type="PROSITE" id="PS51462"/>
    </source>
</evidence>
<protein>
    <recommendedName>
        <fullName evidence="4">Nudix hydrolase domain-containing protein</fullName>
    </recommendedName>
</protein>
<dbReference type="Pfam" id="PF00293">
    <property type="entry name" value="NUDIX"/>
    <property type="match status" value="1"/>
</dbReference>
<dbReference type="PANTHER" id="PTHR43736">
    <property type="entry name" value="ADP-RIBOSE PYROPHOSPHATASE"/>
    <property type="match status" value="1"/>
</dbReference>
<evidence type="ECO:0000313" key="6">
    <source>
        <dbReference type="Proteomes" id="UP000030401"/>
    </source>
</evidence>
<dbReference type="Gene3D" id="3.90.79.10">
    <property type="entry name" value="Nucleoside Triphosphate Pyrophosphohydrolase"/>
    <property type="match status" value="1"/>
</dbReference>
<dbReference type="PANTHER" id="PTHR43736:SF1">
    <property type="entry name" value="DIHYDRONEOPTERIN TRIPHOSPHATE DIPHOSPHATASE"/>
    <property type="match status" value="1"/>
</dbReference>
<accession>A0A0A5G240</accession>
<dbReference type="InterPro" id="IPR020476">
    <property type="entry name" value="Nudix_hydrolase"/>
</dbReference>
<comment type="caution">
    <text evidence="5">The sequence shown here is derived from an EMBL/GenBank/DDBJ whole genome shotgun (WGS) entry which is preliminary data.</text>
</comment>
<keyword evidence="2 3" id="KW-0378">Hydrolase</keyword>
<dbReference type="InterPro" id="IPR020084">
    <property type="entry name" value="NUDIX_hydrolase_CS"/>
</dbReference>
<proteinExistence type="inferred from homology"/>
<dbReference type="PRINTS" id="PR00502">
    <property type="entry name" value="NUDIXFAMILY"/>
</dbReference>
<evidence type="ECO:0000256" key="3">
    <source>
        <dbReference type="RuleBase" id="RU003476"/>
    </source>
</evidence>
<evidence type="ECO:0000313" key="5">
    <source>
        <dbReference type="EMBL" id="KGX86089.1"/>
    </source>
</evidence>
<dbReference type="InterPro" id="IPR015797">
    <property type="entry name" value="NUDIX_hydrolase-like_dom_sf"/>
</dbReference>
<dbReference type="CDD" id="cd03674">
    <property type="entry name" value="NUDIX_Hydrolase"/>
    <property type="match status" value="1"/>
</dbReference>
<feature type="domain" description="Nudix hydrolase" evidence="4">
    <location>
        <begin position="47"/>
        <end position="187"/>
    </location>
</feature>